<feature type="binding site" evidence="3">
    <location>
        <begin position="107"/>
        <end position="114"/>
    </location>
    <ligand>
        <name>ATP</name>
        <dbReference type="ChEBI" id="CHEBI:30616"/>
    </ligand>
</feature>
<feature type="region of interest" description="Disordered" evidence="5">
    <location>
        <begin position="383"/>
        <end position="403"/>
    </location>
</feature>
<dbReference type="SUPFAM" id="SSF52540">
    <property type="entry name" value="P-loop containing nucleoside triphosphate hydrolases"/>
    <property type="match status" value="1"/>
</dbReference>
<gene>
    <name evidence="7" type="ORF">EB796_021447</name>
</gene>
<sequence>MAESVKVAVRCRPFNQREKDRGAKCIIEMNGQNTSIRNPDTPKEEPKKFAFDYSYWSHDGFTEDADGVLHPNKGSKYASQQIVFDNLGKGVLNNAFEGYNCSLFAYGQTGSGKSYSMVGYGKNRGIVPIICDELFKTMKLNDDANMRYEVTFSMLEIYNEQVRDLLQKENPKGGLQVRQNPKLGLFYVQGLKYVPVGSYSEIEKRIDQGTANRTVASTNMNATSSRAHTVVTIIFDQISKDDAGSETKKSSVMNLVDLAGSERADSTGATGDRLKEGANINKSLSALGNVISALADLSMGKKNARVPYRDSVLTKLLQNALGGNSKTIMIAALSPADINYDETLSTLRAKKIKNNAVVNENPIDKLIRELKEENERLRKSMATGGVVSGASGMTPEGGLPPPY</sequence>
<accession>A0A7J7J2F1</accession>
<dbReference type="GO" id="GO:0007018">
    <property type="term" value="P:microtubule-based movement"/>
    <property type="evidence" value="ECO:0007669"/>
    <property type="project" value="InterPro"/>
</dbReference>
<dbReference type="Proteomes" id="UP000593567">
    <property type="component" value="Unassembled WGS sequence"/>
</dbReference>
<keyword evidence="2 3" id="KW-0067">ATP-binding</keyword>
<dbReference type="GO" id="GO:0008017">
    <property type="term" value="F:microtubule binding"/>
    <property type="evidence" value="ECO:0007669"/>
    <property type="project" value="InterPro"/>
</dbReference>
<keyword evidence="8" id="KW-1185">Reference proteome</keyword>
<dbReference type="SMART" id="SM00129">
    <property type="entry name" value="KISc"/>
    <property type="match status" value="1"/>
</dbReference>
<dbReference type="GO" id="GO:0005874">
    <property type="term" value="C:microtubule"/>
    <property type="evidence" value="ECO:0007669"/>
    <property type="project" value="UniProtKB-KW"/>
</dbReference>
<dbReference type="GO" id="GO:0005524">
    <property type="term" value="F:ATP binding"/>
    <property type="evidence" value="ECO:0007669"/>
    <property type="project" value="UniProtKB-UniRule"/>
</dbReference>
<dbReference type="PRINTS" id="PR00380">
    <property type="entry name" value="KINESINHEAVY"/>
</dbReference>
<comment type="similarity">
    <text evidence="3 4">Belongs to the TRAFAC class myosin-kinesin ATPase superfamily. Kinesin family.</text>
</comment>
<dbReference type="InterPro" id="IPR001752">
    <property type="entry name" value="Kinesin_motor_dom"/>
</dbReference>
<dbReference type="InterPro" id="IPR019821">
    <property type="entry name" value="Kinesin_motor_CS"/>
</dbReference>
<dbReference type="PROSITE" id="PS50067">
    <property type="entry name" value="KINESIN_MOTOR_2"/>
    <property type="match status" value="1"/>
</dbReference>
<keyword evidence="4" id="KW-0493">Microtubule</keyword>
<keyword evidence="3 4" id="KW-0505">Motor protein</keyword>
<dbReference type="AlphaFoldDB" id="A0A7J7J2F1"/>
<dbReference type="OrthoDB" id="3176171at2759"/>
<dbReference type="InterPro" id="IPR036961">
    <property type="entry name" value="Kinesin_motor_dom_sf"/>
</dbReference>
<evidence type="ECO:0000256" key="2">
    <source>
        <dbReference type="ARBA" id="ARBA00022840"/>
    </source>
</evidence>
<evidence type="ECO:0000313" key="7">
    <source>
        <dbReference type="EMBL" id="KAF6020265.1"/>
    </source>
</evidence>
<dbReference type="GO" id="GO:0003777">
    <property type="term" value="F:microtubule motor activity"/>
    <property type="evidence" value="ECO:0007669"/>
    <property type="project" value="InterPro"/>
</dbReference>
<dbReference type="Gene3D" id="3.40.850.10">
    <property type="entry name" value="Kinesin motor domain"/>
    <property type="match status" value="1"/>
</dbReference>
<evidence type="ECO:0000256" key="4">
    <source>
        <dbReference type="RuleBase" id="RU000394"/>
    </source>
</evidence>
<dbReference type="PROSITE" id="PS00411">
    <property type="entry name" value="KINESIN_MOTOR_1"/>
    <property type="match status" value="1"/>
</dbReference>
<keyword evidence="1 3" id="KW-0547">Nucleotide-binding</keyword>
<evidence type="ECO:0000259" key="6">
    <source>
        <dbReference type="PROSITE" id="PS50067"/>
    </source>
</evidence>
<feature type="domain" description="Kinesin motor" evidence="6">
    <location>
        <begin position="4"/>
        <end position="356"/>
    </location>
</feature>
<proteinExistence type="inferred from homology"/>
<dbReference type="InterPro" id="IPR027417">
    <property type="entry name" value="P-loop_NTPase"/>
</dbReference>
<dbReference type="EMBL" id="VXIV02003184">
    <property type="protein sequence ID" value="KAF6020265.1"/>
    <property type="molecule type" value="Genomic_DNA"/>
</dbReference>
<evidence type="ECO:0000256" key="1">
    <source>
        <dbReference type="ARBA" id="ARBA00022741"/>
    </source>
</evidence>
<evidence type="ECO:0000313" key="8">
    <source>
        <dbReference type="Proteomes" id="UP000593567"/>
    </source>
</evidence>
<evidence type="ECO:0000256" key="5">
    <source>
        <dbReference type="SAM" id="MobiDB-lite"/>
    </source>
</evidence>
<dbReference type="FunFam" id="3.40.850.10:FF:000063">
    <property type="entry name" value="Kinesin-like protein"/>
    <property type="match status" value="1"/>
</dbReference>
<comment type="caution">
    <text evidence="7">The sequence shown here is derived from an EMBL/GenBank/DDBJ whole genome shotgun (WGS) entry which is preliminary data.</text>
</comment>
<evidence type="ECO:0000256" key="3">
    <source>
        <dbReference type="PROSITE-ProRule" id="PRU00283"/>
    </source>
</evidence>
<reference evidence="7" key="1">
    <citation type="submission" date="2020-06" db="EMBL/GenBank/DDBJ databases">
        <title>Draft genome of Bugula neritina, a colonial animal packing powerful symbionts and potential medicines.</title>
        <authorList>
            <person name="Rayko M."/>
        </authorList>
    </citation>
    <scope>NUCLEOTIDE SEQUENCE [LARGE SCALE GENOMIC DNA]</scope>
    <source>
        <strain evidence="7">Kwan_BN1</strain>
    </source>
</reference>
<dbReference type="Pfam" id="PF00225">
    <property type="entry name" value="Kinesin"/>
    <property type="match status" value="1"/>
</dbReference>
<organism evidence="7 8">
    <name type="scientific">Bugula neritina</name>
    <name type="common">Brown bryozoan</name>
    <name type="synonym">Sertularia neritina</name>
    <dbReference type="NCBI Taxonomy" id="10212"/>
    <lineage>
        <taxon>Eukaryota</taxon>
        <taxon>Metazoa</taxon>
        <taxon>Spiralia</taxon>
        <taxon>Lophotrochozoa</taxon>
        <taxon>Bryozoa</taxon>
        <taxon>Gymnolaemata</taxon>
        <taxon>Cheilostomatida</taxon>
        <taxon>Flustrina</taxon>
        <taxon>Buguloidea</taxon>
        <taxon>Bugulidae</taxon>
        <taxon>Bugula</taxon>
    </lineage>
</organism>
<dbReference type="PANTHER" id="PTHR47117">
    <property type="entry name" value="STAR-RELATED LIPID TRANSFER PROTEIN 9"/>
    <property type="match status" value="1"/>
</dbReference>
<name>A0A7J7J2F1_BUGNE</name>
<protein>
    <recommendedName>
        <fullName evidence="4">Kinesin-like protein</fullName>
    </recommendedName>
</protein>